<dbReference type="Pfam" id="PF25917">
    <property type="entry name" value="BSH_RND"/>
    <property type="match status" value="1"/>
</dbReference>
<keyword evidence="8" id="KW-0812">Transmembrane</keyword>
<evidence type="ECO:0000256" key="4">
    <source>
        <dbReference type="ARBA" id="ARBA00022475"/>
    </source>
</evidence>
<comment type="subcellular location">
    <subcellularLocation>
        <location evidence="1">Cell membrane</location>
    </subcellularLocation>
</comment>
<dbReference type="Gene3D" id="2.40.50.100">
    <property type="match status" value="1"/>
</dbReference>
<keyword evidence="6 8" id="KW-0472">Membrane</keyword>
<keyword evidence="5" id="KW-0997">Cell inner membrane</keyword>
<name>A0A6C1KJC6_XANAU</name>
<dbReference type="Gene3D" id="2.40.30.170">
    <property type="match status" value="1"/>
</dbReference>
<dbReference type="GO" id="GO:0015562">
    <property type="term" value="F:efflux transmembrane transporter activity"/>
    <property type="evidence" value="ECO:0007669"/>
    <property type="project" value="TreeGrafter"/>
</dbReference>
<feature type="domain" description="Multidrug resistance protein MdtA-like C-terminal permuted SH3" evidence="12">
    <location>
        <begin position="324"/>
        <end position="382"/>
    </location>
</feature>
<keyword evidence="8" id="KW-1133">Transmembrane helix</keyword>
<dbReference type="PANTHER" id="PTHR30469">
    <property type="entry name" value="MULTIDRUG RESISTANCE PROTEIN MDTA"/>
    <property type="match status" value="1"/>
</dbReference>
<feature type="domain" description="Multidrug resistance protein MdtA-like alpha-helical hairpin" evidence="9">
    <location>
        <begin position="127"/>
        <end position="197"/>
    </location>
</feature>
<keyword evidence="4" id="KW-1003">Cell membrane</keyword>
<dbReference type="SUPFAM" id="SSF111369">
    <property type="entry name" value="HlyD-like secretion proteins"/>
    <property type="match status" value="1"/>
</dbReference>
<dbReference type="InterPro" id="IPR006143">
    <property type="entry name" value="RND_pump_MFP"/>
</dbReference>
<dbReference type="InterPro" id="IPR058626">
    <property type="entry name" value="MdtA-like_b-barrel"/>
</dbReference>
<dbReference type="InterPro" id="IPR058624">
    <property type="entry name" value="MdtA-like_HH"/>
</dbReference>
<feature type="domain" description="Multidrug resistance protein MdtA-like beta-barrel" evidence="11">
    <location>
        <begin position="234"/>
        <end position="318"/>
    </location>
</feature>
<gene>
    <name evidence="13" type="ORF">FBQ73_07485</name>
</gene>
<dbReference type="NCBIfam" id="TIGR01730">
    <property type="entry name" value="RND_mfp"/>
    <property type="match status" value="1"/>
</dbReference>
<feature type="domain" description="Multidrug resistance protein MdtA-like barrel-sandwich hybrid" evidence="10">
    <location>
        <begin position="88"/>
        <end position="229"/>
    </location>
</feature>
<evidence type="ECO:0000259" key="10">
    <source>
        <dbReference type="Pfam" id="PF25917"/>
    </source>
</evidence>
<organism evidence="13 14">
    <name type="scientific">Xanthobacter autotrophicus</name>
    <dbReference type="NCBI Taxonomy" id="280"/>
    <lineage>
        <taxon>Bacteria</taxon>
        <taxon>Pseudomonadati</taxon>
        <taxon>Pseudomonadota</taxon>
        <taxon>Alphaproteobacteria</taxon>
        <taxon>Hyphomicrobiales</taxon>
        <taxon>Xanthobacteraceae</taxon>
        <taxon>Xanthobacter</taxon>
    </lineage>
</organism>
<dbReference type="AlphaFoldDB" id="A0A6C1KJC6"/>
<dbReference type="Gene3D" id="1.10.287.470">
    <property type="entry name" value="Helix hairpin bin"/>
    <property type="match status" value="1"/>
</dbReference>
<evidence type="ECO:0000256" key="6">
    <source>
        <dbReference type="ARBA" id="ARBA00023136"/>
    </source>
</evidence>
<dbReference type="GO" id="GO:1990281">
    <property type="term" value="C:efflux pump complex"/>
    <property type="evidence" value="ECO:0007669"/>
    <property type="project" value="TreeGrafter"/>
</dbReference>
<dbReference type="OrthoDB" id="9791520at2"/>
<keyword evidence="3" id="KW-0813">Transport</keyword>
<evidence type="ECO:0000313" key="13">
    <source>
        <dbReference type="EMBL" id="TLX43931.1"/>
    </source>
</evidence>
<protein>
    <submittedName>
        <fullName evidence="13">Efflux RND transporter periplasmic adaptor subunit</fullName>
    </submittedName>
</protein>
<evidence type="ECO:0000259" key="12">
    <source>
        <dbReference type="Pfam" id="PF25967"/>
    </source>
</evidence>
<dbReference type="Pfam" id="PF25944">
    <property type="entry name" value="Beta-barrel_RND"/>
    <property type="match status" value="1"/>
</dbReference>
<dbReference type="Proteomes" id="UP000305131">
    <property type="component" value="Unassembled WGS sequence"/>
</dbReference>
<feature type="transmembrane region" description="Helical" evidence="8">
    <location>
        <begin position="20"/>
        <end position="42"/>
    </location>
</feature>
<dbReference type="EMBL" id="VAUP01000015">
    <property type="protein sequence ID" value="TLX43931.1"/>
    <property type="molecule type" value="Genomic_DNA"/>
</dbReference>
<accession>A0A6C1KJC6</accession>
<dbReference type="Pfam" id="PF25876">
    <property type="entry name" value="HH_MFP_RND"/>
    <property type="match status" value="1"/>
</dbReference>
<dbReference type="Pfam" id="PF25967">
    <property type="entry name" value="RND-MFP_C"/>
    <property type="match status" value="1"/>
</dbReference>
<evidence type="ECO:0000256" key="2">
    <source>
        <dbReference type="ARBA" id="ARBA00009477"/>
    </source>
</evidence>
<comment type="similarity">
    <text evidence="2">Belongs to the membrane fusion protein (MFP) (TC 8.A.1) family.</text>
</comment>
<evidence type="ECO:0000259" key="9">
    <source>
        <dbReference type="Pfam" id="PF25876"/>
    </source>
</evidence>
<sequence>MDKQVSGRAESPPAAVRRSWRSTVILTVVALAALGGLGALYWRGAGSAPAGPGGRMPPQQASVSVGTVERGDITVTVQALGTVTSTSTVTVRPQVSGQLLSVNFKEGQSVKRGDLIALIDPRPFQATLDQAKAQVDRDQALLEGAKVDLQRYQGLSAQNAVPRQTLDTQKALVAQYTATIEADKAQVQTASINLDFTQIRAPVDGRAGLRLVDQGNYVTPGDTSGITVLTQLQPISVVFSVPEDRLAEISQRLKAGAKLAVHAFDRTGQNRIAEGVLETFDSQIDQTTGTIKLRASFPNEDQRLYPNQFVNVTLDVDTHAGVAIAPTSGIQRGVPGTFAYLLNADQTVSVRPVTLGVTTGEKVEILSGLAPGDPIVVEGADRLRDGAHATVRPGATRTPPATGGSPARPSGQPGAHQGRQPDRAAAQ</sequence>
<evidence type="ECO:0000256" key="5">
    <source>
        <dbReference type="ARBA" id="ARBA00022519"/>
    </source>
</evidence>
<evidence type="ECO:0000259" key="11">
    <source>
        <dbReference type="Pfam" id="PF25944"/>
    </source>
</evidence>
<dbReference type="InterPro" id="IPR058627">
    <property type="entry name" value="MdtA-like_C"/>
</dbReference>
<evidence type="ECO:0000256" key="1">
    <source>
        <dbReference type="ARBA" id="ARBA00004236"/>
    </source>
</evidence>
<evidence type="ECO:0000256" key="3">
    <source>
        <dbReference type="ARBA" id="ARBA00022448"/>
    </source>
</evidence>
<evidence type="ECO:0000313" key="14">
    <source>
        <dbReference type="Proteomes" id="UP000305131"/>
    </source>
</evidence>
<proteinExistence type="inferred from homology"/>
<feature type="region of interest" description="Disordered" evidence="7">
    <location>
        <begin position="383"/>
        <end position="427"/>
    </location>
</feature>
<dbReference type="Gene3D" id="2.40.420.20">
    <property type="match status" value="1"/>
</dbReference>
<dbReference type="InterPro" id="IPR058625">
    <property type="entry name" value="MdtA-like_BSH"/>
</dbReference>
<comment type="caution">
    <text evidence="13">The sequence shown here is derived from an EMBL/GenBank/DDBJ whole genome shotgun (WGS) entry which is preliminary data.</text>
</comment>
<evidence type="ECO:0000256" key="8">
    <source>
        <dbReference type="SAM" id="Phobius"/>
    </source>
</evidence>
<dbReference type="PANTHER" id="PTHR30469:SF12">
    <property type="entry name" value="MULTIDRUG RESISTANCE PROTEIN MDTA"/>
    <property type="match status" value="1"/>
</dbReference>
<evidence type="ECO:0000256" key="7">
    <source>
        <dbReference type="SAM" id="MobiDB-lite"/>
    </source>
</evidence>
<reference evidence="13 14" key="1">
    <citation type="submission" date="2019-05" db="EMBL/GenBank/DDBJ databases">
        <authorList>
            <person name="Zhou X."/>
        </authorList>
    </citation>
    <scope>NUCLEOTIDE SEQUENCE [LARGE SCALE GENOMIC DNA]</scope>
    <source>
        <strain evidence="13 14">DSM 432</strain>
    </source>
</reference>